<organism evidence="1 2">
    <name type="scientific">Nepenthes gracilis</name>
    <name type="common">Slender pitcher plant</name>
    <dbReference type="NCBI Taxonomy" id="150966"/>
    <lineage>
        <taxon>Eukaryota</taxon>
        <taxon>Viridiplantae</taxon>
        <taxon>Streptophyta</taxon>
        <taxon>Embryophyta</taxon>
        <taxon>Tracheophyta</taxon>
        <taxon>Spermatophyta</taxon>
        <taxon>Magnoliopsida</taxon>
        <taxon>eudicotyledons</taxon>
        <taxon>Gunneridae</taxon>
        <taxon>Pentapetalae</taxon>
        <taxon>Caryophyllales</taxon>
        <taxon>Nepenthaceae</taxon>
        <taxon>Nepenthes</taxon>
    </lineage>
</organism>
<reference evidence="1" key="1">
    <citation type="submission" date="2023-05" db="EMBL/GenBank/DDBJ databases">
        <title>Nepenthes gracilis genome sequencing.</title>
        <authorList>
            <person name="Fukushima K."/>
        </authorList>
    </citation>
    <scope>NUCLEOTIDE SEQUENCE</scope>
    <source>
        <strain evidence="1">SING2019-196</strain>
    </source>
</reference>
<name>A0AAD3SBW6_NEPGR</name>
<comment type="caution">
    <text evidence="1">The sequence shown here is derived from an EMBL/GenBank/DDBJ whole genome shotgun (WGS) entry which is preliminary data.</text>
</comment>
<proteinExistence type="predicted"/>
<dbReference type="EMBL" id="BSYO01000008">
    <property type="protein sequence ID" value="GMH08330.1"/>
    <property type="molecule type" value="Genomic_DNA"/>
</dbReference>
<keyword evidence="2" id="KW-1185">Reference proteome</keyword>
<dbReference type="Proteomes" id="UP001279734">
    <property type="component" value="Unassembled WGS sequence"/>
</dbReference>
<accession>A0AAD3SBW6</accession>
<dbReference type="AlphaFoldDB" id="A0AAD3SBW6"/>
<gene>
    <name evidence="1" type="ORF">Nepgr_010170</name>
</gene>
<evidence type="ECO:0000313" key="2">
    <source>
        <dbReference type="Proteomes" id="UP001279734"/>
    </source>
</evidence>
<sequence length="79" mass="9437">MIDCILDLRAKRDSSLVCHKFSSREFHFRDSELQLLAAMSYETQHPWMSIYSLCRESFAFEFWIPRWLPAASSKVFMIK</sequence>
<evidence type="ECO:0000313" key="1">
    <source>
        <dbReference type="EMBL" id="GMH08330.1"/>
    </source>
</evidence>
<protein>
    <submittedName>
        <fullName evidence="1">Uncharacterized protein</fullName>
    </submittedName>
</protein>